<dbReference type="EMBL" id="CP001087">
    <property type="protein sequence ID" value="ACN17390.1"/>
    <property type="molecule type" value="Genomic_DNA"/>
</dbReference>
<sequence>MRLKRLDLKAFGPFTEKPPLEFNSKEPGLHIIFGSNEAGKSSSLRALKALLYGFPQQTPDNFIHNYDHLLVGGCLENSAGEEIVFQRRKKRLNDVINGAGDALDLDVLTPFLNGVEPEMFESLYGIDHDTLVQGGEEILAQKGEVGQALFAAGAGISSLREVIDQLEKEAMTLFKSAGQLPEINKAVKRFKELQKEIRIVSLSSKAWKDHTKALKTAEEERHNLEKERDQNNKELQRLDRLVKAIPELASLKSLQDQQSALGRVILLPPDFTERYQQAGQEIREANQHLQKDTDYQEKLEAKRKSISFNNDLLSQAQRVDDFHQRLGEYRKGQKDIPVRNGMRISLRREAAALLKQIRPDLSLESVETLRPVLFKKKTIQTLSSQYESINQQFTLAQKKLASAKQENKDLNKDITAFPVVKESLALVQTVKLAQKAGDIDGQLEKSKTDVEVNKKECLAEIKRVGLWSGDLAALMGLPLPLFETVQQFEKRYSEITEKKREFQKELKTAEKDLKHIRVEVKKAVYAGAVPSEKDLSLTREKRDQGWQLIRREWLDQEDITQASKSYNLERSLPEAYEGYVEQADIISDRLRREADRVANVASLRAQEEALGEVMAANKKEMLELELNAEELHESWRLAWQPSEIIPLSPKEMIGWLAEIDKLRFMVRDNFKKEQEIEKDVQYRKKLKQALQDELNLIGIEGTPTGEELGPVLIFAETALDRLVRQKSDFDKLKERQEQTEKAYSQAEEDLKETQDALTAWQKQWKKAFLDLGLRGGVSTIEAMDLIETLQNCFEKLKEADDLKKRIDGIERDAAELKAEVNVLLGKVAPAMLNSPLDQAILELRIMLSQAQRDSTLYDKLSEEIDSLKKEVSTAEKAFQNARKQMDELLGIAKCEKPEELAAVISKFMEYKRLQEKISDTEAILAKICAGVQLEEIVRQSAAVDADELPGLIESLVRDVEERINPGINEISQRIGEENTKLAAMDGSSKAAEIAEKMEQELTRIRRLAERYSLLKLASKVLQQEIERYREENQDPVLKIASGYFNHLTMGSFVGLRTDVDDKGGPILVGVRPDNLRLTVEKMSSGTRDQLFLALRLATLEWRLEANEPMPFIVDDILINFDDERSRATLEVLAALSKKNQVILFTHHRQIVEEAKTIKGNDIVHIHEL</sequence>
<feature type="coiled-coil region" evidence="1">
    <location>
        <begin position="799"/>
        <end position="826"/>
    </location>
</feature>
<dbReference type="InterPro" id="IPR038734">
    <property type="entry name" value="YhaN_AAA"/>
</dbReference>
<feature type="coiled-coil region" evidence="1">
    <location>
        <begin position="715"/>
        <end position="763"/>
    </location>
</feature>
<feature type="coiled-coil region" evidence="1">
    <location>
        <begin position="990"/>
        <end position="1031"/>
    </location>
</feature>
<dbReference type="STRING" id="177437.HRM2_43340"/>
<organism evidence="3 4">
    <name type="scientific">Desulforapulum autotrophicum (strain ATCC 43914 / DSM 3382 / VKM B-1955 / HRM2)</name>
    <name type="common">Desulfobacterium autotrophicum</name>
    <dbReference type="NCBI Taxonomy" id="177437"/>
    <lineage>
        <taxon>Bacteria</taxon>
        <taxon>Pseudomonadati</taxon>
        <taxon>Thermodesulfobacteriota</taxon>
        <taxon>Desulfobacteria</taxon>
        <taxon>Desulfobacterales</taxon>
        <taxon>Desulfobacteraceae</taxon>
        <taxon>Desulforapulum</taxon>
    </lineage>
</organism>
<proteinExistence type="predicted"/>
<protein>
    <recommendedName>
        <fullName evidence="2">YhaN AAA domain-containing protein</fullName>
    </recommendedName>
</protein>
<dbReference type="InterPro" id="IPR027417">
    <property type="entry name" value="P-loop_NTPase"/>
</dbReference>
<feature type="coiled-coil region" evidence="1">
    <location>
        <begin position="850"/>
        <end position="884"/>
    </location>
</feature>
<evidence type="ECO:0000313" key="3">
    <source>
        <dbReference type="EMBL" id="ACN17390.1"/>
    </source>
</evidence>
<feature type="coiled-coil region" evidence="1">
    <location>
        <begin position="386"/>
        <end position="413"/>
    </location>
</feature>
<accession>C0QDW9</accession>
<dbReference type="Gene3D" id="3.40.50.300">
    <property type="entry name" value="P-loop containing nucleotide triphosphate hydrolases"/>
    <property type="match status" value="2"/>
</dbReference>
<keyword evidence="1" id="KW-0175">Coiled coil</keyword>
<gene>
    <name evidence="3" type="ordered locus">HRM2_43340</name>
</gene>
<name>C0QDW9_DESAH</name>
<dbReference type="AlphaFoldDB" id="C0QDW9"/>
<reference evidence="3 4" key="1">
    <citation type="journal article" date="2009" name="Environ. Microbiol.">
        <title>Genome sequence of Desulfobacterium autotrophicum HRM2, a marine sulfate reducer oxidizing organic carbon completely to carbon dioxide.</title>
        <authorList>
            <person name="Strittmatter A.W."/>
            <person name="Liesegang H."/>
            <person name="Rabus R."/>
            <person name="Decker I."/>
            <person name="Amann J."/>
            <person name="Andres S."/>
            <person name="Henne A."/>
            <person name="Fricke W.F."/>
            <person name="Martinez-Arias R."/>
            <person name="Bartels D."/>
            <person name="Goesmann A."/>
            <person name="Krause L."/>
            <person name="Puehler A."/>
            <person name="Klenk H.P."/>
            <person name="Richter M."/>
            <person name="Schuler M."/>
            <person name="Gloeckner F.O."/>
            <person name="Meyerdierks A."/>
            <person name="Gottschalk G."/>
            <person name="Amann R."/>
        </authorList>
    </citation>
    <scope>NUCLEOTIDE SEQUENCE [LARGE SCALE GENOMIC DNA]</scope>
    <source>
        <strain evidence="4">ATCC 43914 / DSM 3382 / HRM2</strain>
    </source>
</reference>
<evidence type="ECO:0000256" key="1">
    <source>
        <dbReference type="SAM" id="Coils"/>
    </source>
</evidence>
<feature type="domain" description="YhaN AAA" evidence="2">
    <location>
        <begin position="1"/>
        <end position="207"/>
    </location>
</feature>
<feature type="coiled-coil region" evidence="1">
    <location>
        <begin position="485"/>
        <end position="519"/>
    </location>
</feature>
<keyword evidence="4" id="KW-1185">Reference proteome</keyword>
<dbReference type="KEGG" id="dat:HRM2_43340"/>
<dbReference type="PANTHER" id="PTHR41259">
    <property type="entry name" value="DOUBLE-STRAND BREAK REPAIR RAD50 ATPASE, PUTATIVE-RELATED"/>
    <property type="match status" value="1"/>
</dbReference>
<dbReference type="Pfam" id="PF13514">
    <property type="entry name" value="AAA_27"/>
    <property type="match status" value="1"/>
</dbReference>
<dbReference type="eggNOG" id="COG4717">
    <property type="taxonomic scope" value="Bacteria"/>
</dbReference>
<dbReference type="HOGENOM" id="CLU_006135_0_0_7"/>
<evidence type="ECO:0000313" key="4">
    <source>
        <dbReference type="Proteomes" id="UP000000442"/>
    </source>
</evidence>
<dbReference type="eggNOG" id="COG1196">
    <property type="taxonomic scope" value="Bacteria"/>
</dbReference>
<evidence type="ECO:0000259" key="2">
    <source>
        <dbReference type="Pfam" id="PF13514"/>
    </source>
</evidence>
<dbReference type="PANTHER" id="PTHR41259:SF1">
    <property type="entry name" value="DOUBLE-STRAND BREAK REPAIR RAD50 ATPASE, PUTATIVE-RELATED"/>
    <property type="match status" value="1"/>
</dbReference>
<dbReference type="SUPFAM" id="SSF52540">
    <property type="entry name" value="P-loop containing nucleoside triphosphate hydrolases"/>
    <property type="match status" value="1"/>
</dbReference>
<dbReference type="OrthoDB" id="9764467at2"/>
<dbReference type="Proteomes" id="UP000000442">
    <property type="component" value="Chromosome"/>
</dbReference>
<feature type="coiled-coil region" evidence="1">
    <location>
        <begin position="207"/>
        <end position="244"/>
    </location>
</feature>